<evidence type="ECO:0000313" key="1">
    <source>
        <dbReference type="EMBL" id="TWU42762.1"/>
    </source>
</evidence>
<name>A0A5C6E1H8_9BACT</name>
<protein>
    <submittedName>
        <fullName evidence="1">Uncharacterized protein</fullName>
    </submittedName>
</protein>
<dbReference type="AlphaFoldDB" id="A0A5C6E1H8"/>
<sequence length="138" mass="14872">MACTATNLAKHFQVDIPKGVMAFLDTVIRFFSVAGVKRMLICRNPGVQNFHAFKTIDGLDHAFRCWQHRLRCGNQTRYRLQLSFAQGIGLGGAGLLKTAAWCVETVPESTGSARHAHARVGSGNASVQVGSAPCDISA</sequence>
<dbReference type="Proteomes" id="UP000319143">
    <property type="component" value="Unassembled WGS sequence"/>
</dbReference>
<proteinExistence type="predicted"/>
<organism evidence="1 2">
    <name type="scientific">Novipirellula artificiosorum</name>
    <dbReference type="NCBI Taxonomy" id="2528016"/>
    <lineage>
        <taxon>Bacteria</taxon>
        <taxon>Pseudomonadati</taxon>
        <taxon>Planctomycetota</taxon>
        <taxon>Planctomycetia</taxon>
        <taxon>Pirellulales</taxon>
        <taxon>Pirellulaceae</taxon>
        <taxon>Novipirellula</taxon>
    </lineage>
</organism>
<accession>A0A5C6E1H8</accession>
<reference evidence="1 2" key="1">
    <citation type="submission" date="2019-02" db="EMBL/GenBank/DDBJ databases">
        <title>Deep-cultivation of Planctomycetes and their phenomic and genomic characterization uncovers novel biology.</title>
        <authorList>
            <person name="Wiegand S."/>
            <person name="Jogler M."/>
            <person name="Boedeker C."/>
            <person name="Pinto D."/>
            <person name="Vollmers J."/>
            <person name="Rivas-Marin E."/>
            <person name="Kohn T."/>
            <person name="Peeters S.H."/>
            <person name="Heuer A."/>
            <person name="Rast P."/>
            <person name="Oberbeckmann S."/>
            <person name="Bunk B."/>
            <person name="Jeske O."/>
            <person name="Meyerdierks A."/>
            <person name="Storesund J.E."/>
            <person name="Kallscheuer N."/>
            <person name="Luecker S."/>
            <person name="Lage O.M."/>
            <person name="Pohl T."/>
            <person name="Merkel B.J."/>
            <person name="Hornburger P."/>
            <person name="Mueller R.-W."/>
            <person name="Bruemmer F."/>
            <person name="Labrenz M."/>
            <person name="Spormann A.M."/>
            <person name="Op Den Camp H."/>
            <person name="Overmann J."/>
            <person name="Amann R."/>
            <person name="Jetten M.S.M."/>
            <person name="Mascher T."/>
            <person name="Medema M.H."/>
            <person name="Devos D.P."/>
            <person name="Kaster A.-K."/>
            <person name="Ovreas L."/>
            <person name="Rohde M."/>
            <person name="Galperin M.Y."/>
            <person name="Jogler C."/>
        </authorList>
    </citation>
    <scope>NUCLEOTIDE SEQUENCE [LARGE SCALE GENOMIC DNA]</scope>
    <source>
        <strain evidence="1 2">Poly41</strain>
    </source>
</reference>
<keyword evidence="2" id="KW-1185">Reference proteome</keyword>
<comment type="caution">
    <text evidence="1">The sequence shown here is derived from an EMBL/GenBank/DDBJ whole genome shotgun (WGS) entry which is preliminary data.</text>
</comment>
<dbReference type="EMBL" id="SJPV01000001">
    <property type="protein sequence ID" value="TWU42762.1"/>
    <property type="molecule type" value="Genomic_DNA"/>
</dbReference>
<evidence type="ECO:0000313" key="2">
    <source>
        <dbReference type="Proteomes" id="UP000319143"/>
    </source>
</evidence>
<gene>
    <name evidence="1" type="ORF">Poly41_10620</name>
</gene>